<protein>
    <submittedName>
        <fullName evidence="4">Tetratricopeptide repeat protein</fullName>
    </submittedName>
</protein>
<evidence type="ECO:0000313" key="4">
    <source>
        <dbReference type="EMBL" id="HHJ63995.1"/>
    </source>
</evidence>
<feature type="repeat" description="TPR" evidence="1">
    <location>
        <begin position="232"/>
        <end position="265"/>
    </location>
</feature>
<dbReference type="Gene3D" id="1.25.40.10">
    <property type="entry name" value="Tetratricopeptide repeat domain"/>
    <property type="match status" value="2"/>
</dbReference>
<gene>
    <name evidence="4" type="ORF">ENJ61_03720</name>
</gene>
<dbReference type="SUPFAM" id="SSF48452">
    <property type="entry name" value="TPR-like"/>
    <property type="match status" value="1"/>
</dbReference>
<dbReference type="AlphaFoldDB" id="A0A7C5Q8E2"/>
<dbReference type="Pfam" id="PF14559">
    <property type="entry name" value="TPR_19"/>
    <property type="match status" value="1"/>
</dbReference>
<dbReference type="PROSITE" id="PS50005">
    <property type="entry name" value="TPR"/>
    <property type="match status" value="2"/>
</dbReference>
<reference evidence="4" key="1">
    <citation type="journal article" date="2020" name="mSystems">
        <title>Genome- and Community-Level Interaction Insights into Carbon Utilization and Element Cycling Functions of Hydrothermarchaeota in Hydrothermal Sediment.</title>
        <authorList>
            <person name="Zhou Z."/>
            <person name="Liu Y."/>
            <person name="Xu W."/>
            <person name="Pan J."/>
            <person name="Luo Z.H."/>
            <person name="Li M."/>
        </authorList>
    </citation>
    <scope>NUCLEOTIDE SEQUENCE [LARGE SCALE GENOMIC DNA]</scope>
    <source>
        <strain evidence="4">HyVt-501</strain>
    </source>
</reference>
<feature type="transmembrane region" description="Helical" evidence="3">
    <location>
        <begin position="38"/>
        <end position="61"/>
    </location>
</feature>
<dbReference type="EMBL" id="DRNB01000139">
    <property type="protein sequence ID" value="HHJ63995.1"/>
    <property type="molecule type" value="Genomic_DNA"/>
</dbReference>
<keyword evidence="3" id="KW-1133">Transmembrane helix</keyword>
<evidence type="ECO:0000256" key="1">
    <source>
        <dbReference type="PROSITE-ProRule" id="PRU00339"/>
    </source>
</evidence>
<sequence>MSLLMDVLRKLRDRERGSAVYPLLRSQRGRKMLTRRDLLMLGIFFTIGMTGTYIISELFLIEKTPEERGIVSPKKEEVKPPPSKVKEEEPPPAELREEKKEPPRSGERKKEIREESRTPPPRKTTDAKVKRQEGEDPRRLVLIADDLFRKGRLRESMEFYQRALSLNPSKDVANNLLVIYARLGLYTRAEDLLRRFPEEELVYSYAVELAGKGKIPEALSVAERFLSVDRKGLVHFAVGYARERAGELEEALKSYREAYRKDPQNPYFAANLARLLEATGDRETAYRLYRHLTGLQLTPELRILVEERLSYLASLVR</sequence>
<evidence type="ECO:0000256" key="3">
    <source>
        <dbReference type="SAM" id="Phobius"/>
    </source>
</evidence>
<dbReference type="InterPro" id="IPR019734">
    <property type="entry name" value="TPR_rpt"/>
</dbReference>
<name>A0A7C5Q8E2_AQUAO</name>
<proteinExistence type="predicted"/>
<feature type="region of interest" description="Disordered" evidence="2">
    <location>
        <begin position="70"/>
        <end position="134"/>
    </location>
</feature>
<organism evidence="4">
    <name type="scientific">Aquifex aeolicus</name>
    <dbReference type="NCBI Taxonomy" id="63363"/>
    <lineage>
        <taxon>Bacteria</taxon>
        <taxon>Pseudomonadati</taxon>
        <taxon>Aquificota</taxon>
        <taxon>Aquificia</taxon>
        <taxon>Aquificales</taxon>
        <taxon>Aquificaceae</taxon>
        <taxon>Aquifex</taxon>
    </lineage>
</organism>
<keyword evidence="3" id="KW-0812">Transmembrane</keyword>
<evidence type="ECO:0000256" key="2">
    <source>
        <dbReference type="SAM" id="MobiDB-lite"/>
    </source>
</evidence>
<keyword evidence="3" id="KW-0472">Membrane</keyword>
<accession>A0A7C5Q8E2</accession>
<dbReference type="Pfam" id="PF13432">
    <property type="entry name" value="TPR_16"/>
    <property type="match status" value="1"/>
</dbReference>
<dbReference type="Proteomes" id="UP000885792">
    <property type="component" value="Unassembled WGS sequence"/>
</dbReference>
<comment type="caution">
    <text evidence="4">The sequence shown here is derived from an EMBL/GenBank/DDBJ whole genome shotgun (WGS) entry which is preliminary data.</text>
</comment>
<keyword evidence="1" id="KW-0802">TPR repeat</keyword>
<feature type="repeat" description="TPR" evidence="1">
    <location>
        <begin position="137"/>
        <end position="170"/>
    </location>
</feature>
<dbReference type="SMART" id="SM00028">
    <property type="entry name" value="TPR"/>
    <property type="match status" value="2"/>
</dbReference>
<dbReference type="InterPro" id="IPR011990">
    <property type="entry name" value="TPR-like_helical_dom_sf"/>
</dbReference>